<name>A0A7C5LZT2_9PROT</name>
<dbReference type="EMBL" id="DRMJ01000309">
    <property type="protein sequence ID" value="HHL43153.1"/>
    <property type="molecule type" value="Genomic_DNA"/>
</dbReference>
<evidence type="ECO:0000313" key="2">
    <source>
        <dbReference type="EMBL" id="HHL43153.1"/>
    </source>
</evidence>
<protein>
    <submittedName>
        <fullName evidence="2">Uncharacterized protein</fullName>
    </submittedName>
</protein>
<evidence type="ECO:0000256" key="1">
    <source>
        <dbReference type="SAM" id="Phobius"/>
    </source>
</evidence>
<reference evidence="2" key="1">
    <citation type="journal article" date="2020" name="mSystems">
        <title>Genome- and Community-Level Interaction Insights into Carbon Utilization and Element Cycling Functions of Hydrothermarchaeota in Hydrothermal Sediment.</title>
        <authorList>
            <person name="Zhou Z."/>
            <person name="Liu Y."/>
            <person name="Xu W."/>
            <person name="Pan J."/>
            <person name="Luo Z.H."/>
            <person name="Li M."/>
        </authorList>
    </citation>
    <scope>NUCLEOTIDE SEQUENCE [LARGE SCALE GENOMIC DNA]</scope>
    <source>
        <strain evidence="2">HyVt-485</strain>
    </source>
</reference>
<gene>
    <name evidence="2" type="ORF">ENJ42_06015</name>
</gene>
<accession>A0A7C5LZT2</accession>
<keyword evidence="1" id="KW-1133">Transmembrane helix</keyword>
<keyword evidence="1" id="KW-0812">Transmembrane</keyword>
<dbReference type="AlphaFoldDB" id="A0A7C5LZT2"/>
<organism evidence="2">
    <name type="scientific">Hellea balneolensis</name>
    <dbReference type="NCBI Taxonomy" id="287478"/>
    <lineage>
        <taxon>Bacteria</taxon>
        <taxon>Pseudomonadati</taxon>
        <taxon>Pseudomonadota</taxon>
        <taxon>Alphaproteobacteria</taxon>
        <taxon>Maricaulales</taxon>
        <taxon>Robiginitomaculaceae</taxon>
        <taxon>Hellea</taxon>
    </lineage>
</organism>
<sequence length="87" mass="9552">MSALKLERPAGIGIFVTLAIQTAGALVWAGAAEARLKSLENTAYTQPPVIERLARLEAQMIMAQGTLSRIEARLETRTPPYKRTEDQ</sequence>
<comment type="caution">
    <text evidence="2">The sequence shown here is derived from an EMBL/GenBank/DDBJ whole genome shotgun (WGS) entry which is preliminary data.</text>
</comment>
<proteinExistence type="predicted"/>
<keyword evidence="1" id="KW-0472">Membrane</keyword>
<dbReference type="Proteomes" id="UP000885830">
    <property type="component" value="Unassembled WGS sequence"/>
</dbReference>
<feature type="transmembrane region" description="Helical" evidence="1">
    <location>
        <begin position="12"/>
        <end position="31"/>
    </location>
</feature>